<dbReference type="RefSeq" id="XP_026192505.1">
    <property type="nucleotide sequence ID" value="XM_026336720.1"/>
</dbReference>
<feature type="region of interest" description="Disordered" evidence="4">
    <location>
        <begin position="1588"/>
        <end position="1633"/>
    </location>
</feature>
<evidence type="ECO:0000256" key="4">
    <source>
        <dbReference type="SAM" id="MobiDB-lite"/>
    </source>
</evidence>
<dbReference type="GO" id="GO:0003777">
    <property type="term" value="F:microtubule motor activity"/>
    <property type="evidence" value="ECO:0007669"/>
    <property type="project" value="InterPro"/>
</dbReference>
<keyword evidence="5" id="KW-1185">Reference proteome</keyword>
<dbReference type="InterPro" id="IPR027640">
    <property type="entry name" value="Kinesin-like_fam"/>
</dbReference>
<feature type="region of interest" description="Disordered" evidence="4">
    <location>
        <begin position="2226"/>
        <end position="2405"/>
    </location>
</feature>
<dbReference type="GO" id="GO:0007018">
    <property type="term" value="P:microtubule-based movement"/>
    <property type="evidence" value="ECO:0007669"/>
    <property type="project" value="InterPro"/>
</dbReference>
<reference evidence="6" key="1">
    <citation type="submission" date="2025-08" db="UniProtKB">
        <authorList>
            <consortium name="RefSeq"/>
        </authorList>
    </citation>
    <scope>IDENTIFICATION</scope>
</reference>
<feature type="coiled-coil region" evidence="3">
    <location>
        <begin position="631"/>
        <end position="665"/>
    </location>
</feature>
<keyword evidence="2" id="KW-0505">Motor protein</keyword>
<evidence type="ECO:0000256" key="1">
    <source>
        <dbReference type="ARBA" id="ARBA00023054"/>
    </source>
</evidence>
<evidence type="ECO:0000313" key="5">
    <source>
        <dbReference type="Proteomes" id="UP000515125"/>
    </source>
</evidence>
<feature type="region of interest" description="Disordered" evidence="4">
    <location>
        <begin position="320"/>
        <end position="346"/>
    </location>
</feature>
<feature type="compositionally biased region" description="Basic and acidic residues" evidence="4">
    <location>
        <begin position="1619"/>
        <end position="1633"/>
    </location>
</feature>
<feature type="compositionally biased region" description="Basic residues" evidence="4">
    <location>
        <begin position="1785"/>
        <end position="1800"/>
    </location>
</feature>
<keyword evidence="1 3" id="KW-0175">Coiled coil</keyword>
<feature type="compositionally biased region" description="Polar residues" evidence="4">
    <location>
        <begin position="320"/>
        <end position="330"/>
    </location>
</feature>
<dbReference type="PANTHER" id="PTHR47968">
    <property type="entry name" value="CENTROMERE PROTEIN E"/>
    <property type="match status" value="1"/>
</dbReference>
<dbReference type="GeneID" id="34623759"/>
<evidence type="ECO:0000256" key="3">
    <source>
        <dbReference type="SAM" id="Coils"/>
    </source>
</evidence>
<feature type="compositionally biased region" description="Basic and acidic residues" evidence="4">
    <location>
        <begin position="254"/>
        <end position="269"/>
    </location>
</feature>
<dbReference type="OrthoDB" id="332137at2759"/>
<dbReference type="PANTHER" id="PTHR47968:SF75">
    <property type="entry name" value="CENTROMERE-ASSOCIATED PROTEIN E"/>
    <property type="match status" value="1"/>
</dbReference>
<accession>A0A6P6RZG8</accession>
<feature type="compositionally biased region" description="Basic residues" evidence="4">
    <location>
        <begin position="2255"/>
        <end position="2267"/>
    </location>
</feature>
<dbReference type="Proteomes" id="UP000515125">
    <property type="component" value="Unplaced"/>
</dbReference>
<feature type="compositionally biased region" description="Acidic residues" evidence="4">
    <location>
        <begin position="2271"/>
        <end position="2280"/>
    </location>
</feature>
<protein>
    <submittedName>
        <fullName evidence="6">Uncharacterized protein LOC34623759</fullName>
    </submittedName>
</protein>
<feature type="compositionally biased region" description="Basic and acidic residues" evidence="4">
    <location>
        <begin position="1977"/>
        <end position="2004"/>
    </location>
</feature>
<organism evidence="5 6">
    <name type="scientific">Cyclospora cayetanensis</name>
    <dbReference type="NCBI Taxonomy" id="88456"/>
    <lineage>
        <taxon>Eukaryota</taxon>
        <taxon>Sar</taxon>
        <taxon>Alveolata</taxon>
        <taxon>Apicomplexa</taxon>
        <taxon>Conoidasida</taxon>
        <taxon>Coccidia</taxon>
        <taxon>Eucoccidiorida</taxon>
        <taxon>Eimeriorina</taxon>
        <taxon>Eimeriidae</taxon>
        <taxon>Cyclospora</taxon>
    </lineage>
</organism>
<evidence type="ECO:0000256" key="2">
    <source>
        <dbReference type="ARBA" id="ARBA00023175"/>
    </source>
</evidence>
<feature type="region of interest" description="Disordered" evidence="4">
    <location>
        <begin position="840"/>
        <end position="878"/>
    </location>
</feature>
<feature type="compositionally biased region" description="Acidic residues" evidence="4">
    <location>
        <begin position="1599"/>
        <end position="1611"/>
    </location>
</feature>
<sequence>MSDEGEFSTDSETHRRGRRASTDSSSSESSSSENGSENGSENSQDDKRSDISEDDEDFLQHGQERVSHLTPSRRHYATFSLQASDAEEFLWGRSTATAAPDDAAASDGELFDEADYLRGEPGASRGSANAGATNLRGVRPTPAASAAAAAKAVLQQQRHHDAALFDEEAPPFLRPVLLHDAAARLRKQQLILAALNDLAHTEVRHDAAAAAAAAAAALSAVAGGNEAGPDKPLQQQNWQTGLPSQNSEASDSPQLHRQEQQEQQEREKQQGQQEQQQGQQEQQFQKALLQQQNPKLARIMQSVFGKKKPVGRFGPFVQQISDQQQASSRASGEEKASGMQPREGSSVARAAGAVAATDHVSTVELSISPMAVRNLKDANLLLKREGCSGDGTKQQQYLYEIEDGHLAYQHPRFCIFAIFEKDLVLRCLSPLWQRLCSLYDEAEAGSEEQQQQYLLLLQLLRCLSSLACPPPDEWIKFWLKFSAVLDSGKTWKRRVQDAEAVDKDAAGKDRLQGLSSEEQQAAQDLIEEERRKRSHIKTKEALTCGRLWLLLAKFYFDQTLLLERKGRNTPLQQEIEELKARQDALYTREKLLKDQLTATHEDEADVLEESPVAADTAEERQPSGRLRRGGVAEIQRLRASLRTELEALKEELFAVTEAIASANRRLRDLVDRAKAAVASVQHFVCAALELPAASTAAAMGGNPPYVAAQKQLRLVKSMLQHGVQSKRGSILQLLLQDVQHLLFAEMQRQFDLEGSSYVSAARRAAAAEGADGVAEFNGGSSAGAEGKALGSWSVTSVHNDLMQKIWRVLRTFHALAASLPPLQLAVFLAQNQQELQRILKKRGGETRGPPRGSSGGSGVSDTLNSARRTKDSRILEGTHSRPESFLAPCVSLREHEQLKQQQLLELGRQDPLRARQLQQQQRKVELDKQRQRGVQHLPFLQPQKTLNYPRLFGHTDVLLLPFDLEGDVMHQGAEGGEDSSAGAAPARGVGMCSSKDLSGSFCSGDWLYVGGEPLLHTSKAQEVHQLISGYIGISATFATPIDPQTHENALYTGRHYSFAFLIEAALKDKLRQVDADHHKPWDAELLLNLIAWIFAFHVRFFSASNVLRQQARAMQQQEKKKQAQQQQQQGDDLAAWQRRWARQLDESQDQPPPPQQAEEADEIQLLDRIDMIFCMQGYDTLLIHEFLLECMQQSVRVERLKHSSTSLCVAALRCLRQLLRMMEVHAQSRAAEIRSAVQQQFERWIGSGIVSDLSYALRRYKPRSTDPNVFLFAAECALSLLSLMQQLGGVVSASVDGFKTRKSRKTGGAAATALWDEDDFQQSQQHRTRQVTIDDIRSDFFRGDILSNCMAFVSRYSSNPFSVNSGMVAFMQELMEYRGKPNENVAIFFDLSHFLVFQRLLNDPQVTVNPRLSFLGDFAAWAVRGFFRLWRSNQLLPIELLFSKQRAPQTLTTCRAVGTAGVEDAENGRTANAAAAEDVVMTQHDFWCPASLPALQSLCSNYQRGTDAKVQQQMQQLPHLEPEEALKLAADEAAAAHGGQSAVWSGGVWTHEEDCMLMQYFEQFRGVRDYYTYIADLMGRHPKAVRKRLQHLRGRDQDNCDEPEAADEEDPNGSSPHGLGKDGERGEEGHDDSVGLSSALTAAVFAFRKKDWRAYCAEAGDVEADLRSSVTYVPEKLLHGVASALRDACRLQRQLEEMHSLSGGSASAQQEEIHVEEPAEAPMAVLDSPQFKALMEALSCTRKADSTSWCLRRDRQNELIAATVERLEVLASRELKDLEAEQQRHQQRSKEKHKQHKKRSGGFSFRSAALAGGLIDFQRRLLELGAAAESQAAGAATGLFADDASSWESEAATAAATQLREPKEALAALVGAFKKLLQQLEGEAPPHEEDKQQQGEDSAEERRLLKLEGLTWFTGLQKERSLRRLLWLMGMECSDGEARWQLPKSVSAATWKDRLQVFEAMHTRDLDDLEMLVEDVRPRHADAGTNHPNRDRERDRNGMREGHASRKKTHSKHKSKDKGSSRPVDQPLRIKTYPPKPTPQQQLVLVQKLLQWRRFIEGGEMGEVVGADEQLLRLISCLDTWLGRRAAAAADAVAACEQADEAAAAAAAADAEREVGNLVVTQHGEAGDEEHALLGSESHESLPVEAIGRGRLPTTLEALWVCAALGGQPTVGSDNKRWIWLADPCHLPASWLRRQLKLILRALSDPRLSSASALQEEADALAEIVQQQQQNEERQRKEEEKRHRQQQQQEEEQKRQRRKEQRRRKRKQQEETEEEKEDSEPERAEAPEPPPSDESSLAGNEEISDASESLESRRTPKQTLRGRRRSRVASPESSPMRPQPTEETAEAHPKVSTGDAPGTSTSASAAAAEAQAAQTAAEEEEADAFAAWIRDTVERPEGRSSAAAGELPQALQKFIAETEKEEQHLPLQLMEGVVCERAGSARDAQLPAAAEAGGEAEEEGHRIKRARKIPSRVALKALLDDCCRVAAAGEQKQRAMEEEALADLLPANKFVGGGTALSHLLLES</sequence>
<feature type="compositionally biased region" description="Polar residues" evidence="4">
    <location>
        <begin position="233"/>
        <end position="253"/>
    </location>
</feature>
<feature type="compositionally biased region" description="Low complexity" evidence="4">
    <location>
        <begin position="2352"/>
        <end position="2376"/>
    </location>
</feature>
<feature type="region of interest" description="Disordered" evidence="4">
    <location>
        <begin position="1779"/>
        <end position="1802"/>
    </location>
</feature>
<feature type="compositionally biased region" description="Basic and acidic residues" evidence="4">
    <location>
        <begin position="58"/>
        <end position="67"/>
    </location>
</feature>
<feature type="compositionally biased region" description="Low complexity" evidence="4">
    <location>
        <begin position="24"/>
        <end position="42"/>
    </location>
</feature>
<feature type="compositionally biased region" description="Low complexity" evidence="4">
    <location>
        <begin position="270"/>
        <end position="289"/>
    </location>
</feature>
<name>A0A6P6RZG8_9EIME</name>
<feature type="compositionally biased region" description="Basic and acidic residues" evidence="4">
    <location>
        <begin position="868"/>
        <end position="878"/>
    </location>
</feature>
<feature type="compositionally biased region" description="Basic and acidic residues" evidence="4">
    <location>
        <begin position="2231"/>
        <end position="2242"/>
    </location>
</feature>
<proteinExistence type="predicted"/>
<feature type="region of interest" description="Disordered" evidence="4">
    <location>
        <begin position="602"/>
        <end position="626"/>
    </location>
</feature>
<feature type="region of interest" description="Disordered" evidence="4">
    <location>
        <begin position="1977"/>
        <end position="2039"/>
    </location>
</feature>
<feature type="region of interest" description="Disordered" evidence="4">
    <location>
        <begin position="1"/>
        <end position="73"/>
    </location>
</feature>
<gene>
    <name evidence="6" type="primary">LOC34623759</name>
</gene>
<feature type="compositionally biased region" description="Basic residues" evidence="4">
    <location>
        <begin position="2005"/>
        <end position="2016"/>
    </location>
</feature>
<feature type="region of interest" description="Disordered" evidence="4">
    <location>
        <begin position="223"/>
        <end position="289"/>
    </location>
</feature>
<evidence type="ECO:0000313" key="6">
    <source>
        <dbReference type="RefSeq" id="XP_026192505.1"/>
    </source>
</evidence>